<dbReference type="RefSeq" id="WP_181283105.1">
    <property type="nucleotide sequence ID" value="NZ_JACYNJ010000006.1"/>
</dbReference>
<organism evidence="1 2">
    <name type="scientific">Pseudomonas fluorescens</name>
    <dbReference type="NCBI Taxonomy" id="294"/>
    <lineage>
        <taxon>Bacteria</taxon>
        <taxon>Pseudomonadati</taxon>
        <taxon>Pseudomonadota</taxon>
        <taxon>Gammaproteobacteria</taxon>
        <taxon>Pseudomonadales</taxon>
        <taxon>Pseudomonadaceae</taxon>
        <taxon>Pseudomonas</taxon>
    </lineage>
</organism>
<evidence type="ECO:0008006" key="3">
    <source>
        <dbReference type="Google" id="ProtNLM"/>
    </source>
</evidence>
<comment type="caution">
    <text evidence="1">The sequence shown here is derived from an EMBL/GenBank/DDBJ whole genome shotgun (WGS) entry which is preliminary data.</text>
</comment>
<dbReference type="Proteomes" id="UP000610293">
    <property type="component" value="Unassembled WGS sequence"/>
</dbReference>
<evidence type="ECO:0000313" key="1">
    <source>
        <dbReference type="EMBL" id="MBD8270177.1"/>
    </source>
</evidence>
<dbReference type="AlphaFoldDB" id="A0AAE2PXD0"/>
<gene>
    <name evidence="1" type="ORF">IFU03_10465</name>
</gene>
<reference evidence="1" key="1">
    <citation type="journal article" date="2020" name="FEMS Microbiol. Ecol.">
        <title>Temporal dynamics of bacterial communities during seed development and maturation.</title>
        <authorList>
            <person name="Chesneau G."/>
            <person name="Torres-Cortes G."/>
            <person name="Briand M."/>
            <person name="Darrasse A."/>
            <person name="Preveaux A."/>
            <person name="Marais C."/>
            <person name="Jacques M.A."/>
            <person name="Shade A."/>
            <person name="Barret M."/>
        </authorList>
    </citation>
    <scope>NUCLEOTIDE SEQUENCE</scope>
    <source>
        <strain evidence="1">CFBP13533</strain>
    </source>
</reference>
<accession>A0AAE2PXD0</accession>
<dbReference type="EMBL" id="JACYNJ010000006">
    <property type="protein sequence ID" value="MBD8270177.1"/>
    <property type="molecule type" value="Genomic_DNA"/>
</dbReference>
<protein>
    <recommendedName>
        <fullName evidence="3">Dermonecrotic toxin</fullName>
    </recommendedName>
</protein>
<sequence length="1062" mass="115139">MSIPTAYAPPMTASFNSIAERGEVHANHAGSVVVDKSRMATETSKTHSTRRAEADAEVASSFVSLLRDGRYRTSIRPPDVQVPPHSTVALWYAQLDSAFKSEVFSAWAKKQGLDTRYLTLIPARGEIKGYVDGRPKTFYLSDDSGWADVSRTLLAVGRVFAPEHGQAVRYPGSGQGGVSMTLVAQFYKEPDLFDGAQVSVRLKQLTDNPGFTLDERHLSTHSDAALAAHRQALGDEANRHSLLSALSALVDDADGRIDLEQINVPIDPRSALFDREPSKTVSLARMLTLEGYKMPANSAQAHALALALSFDLAPRAPGVDEGGVRHIGQGLSSTSLRKMAKLVRAQTGPDTTSGPGAGSLLSRLISHLPDNLRKAMADYPAIALDQLLRTPEAQRLGSLIQEVLKVIDTPTSAIESLGAALVQELDPGLAKSRFNLAGYNLYGADNAGASSADIVKRFTTHLAGRIGNEGAAVAARLLLSAAAPEFLVKNIPPNLVYGSHTWTNFCIEVSRIEQQVPGAAANMTFSQVMAFGNTPPVSIEGEDQLAFAARDPILAWGIANRVIDASPTQTYSDAQAEQAQQILNKQQKELRWASNAMQTPPPTRRELALAELKRVFPEVDPTLEVMQQTSVKHKPLSLLDIYMTGPIQPDYWMSTDEQRFPYERLKSRLSELTPDINKVFAAKFQEYRKVQETAWAIQFKYQLSLLPMADRLRIGQSDVSFFEVSRAYTKNGPCTSGLFTPRECLPPTPTAQELEALKGRHGLLMKVVEPDGSVSAYSYFPAEGKIVKEDGFPGRRIDLDDRSYFGGGSEGYIPGLPHAYAQYGVTDKTRDPPAPDGEKQGDYFSVKSGALAHAAGGYFTKDYGALQKEAAGVTEIEKGRAYDEKLKGFFLSLVPFYDGVQDAIKGDIGGAVFNLGFDILGFVIPGANAARKATKAGKGVLNVIKSGVVAGIGASVGYTDSVDIAKNLNKGARAGYRDVKYLAEQGHDVLSRLRGHYGSYDVTKIYKEGDVVKGFFYAAENNVWQPAVAIFKKGAWYAYNVVTKTPFGVQLAQFGAVSSLHS</sequence>
<name>A0AAE2PXD0_PSEFL</name>
<evidence type="ECO:0000313" key="2">
    <source>
        <dbReference type="Proteomes" id="UP000610293"/>
    </source>
</evidence>
<proteinExistence type="predicted"/>